<comment type="caution">
    <text evidence="2">The sequence shown here is derived from an EMBL/GenBank/DDBJ whole genome shotgun (WGS) entry which is preliminary data.</text>
</comment>
<dbReference type="Proteomes" id="UP000663866">
    <property type="component" value="Unassembled WGS sequence"/>
</dbReference>
<dbReference type="GO" id="GO:0005261">
    <property type="term" value="F:monoatomic cation channel activity"/>
    <property type="evidence" value="ECO:0007669"/>
    <property type="project" value="TreeGrafter"/>
</dbReference>
<name>A0A821L4A3_9BILA</name>
<dbReference type="AlphaFoldDB" id="A0A821L4A3"/>
<protein>
    <submittedName>
        <fullName evidence="2">Uncharacterized protein</fullName>
    </submittedName>
</protein>
<dbReference type="PANTHER" id="PTHR13800:SF1">
    <property type="entry name" value="TRANSIENT RECEPTOR POTENTIAL CATION CHANNEL TRPM"/>
    <property type="match status" value="1"/>
</dbReference>
<gene>
    <name evidence="1" type="ORF">OVN521_LOCUS49671</name>
    <name evidence="2" type="ORF">OVN521_LOCUS49954</name>
</gene>
<dbReference type="InterPro" id="IPR050927">
    <property type="entry name" value="TRPM"/>
</dbReference>
<dbReference type="GO" id="GO:0030001">
    <property type="term" value="P:metal ion transport"/>
    <property type="evidence" value="ECO:0007669"/>
    <property type="project" value="TreeGrafter"/>
</dbReference>
<feature type="non-terminal residue" evidence="2">
    <location>
        <position position="1"/>
    </location>
</feature>
<reference evidence="2" key="1">
    <citation type="submission" date="2021-02" db="EMBL/GenBank/DDBJ databases">
        <authorList>
            <person name="Nowell W R."/>
        </authorList>
    </citation>
    <scope>NUCLEOTIDE SEQUENCE</scope>
</reference>
<dbReference type="EMBL" id="CAJOBG010112333">
    <property type="protein sequence ID" value="CAF4745184.1"/>
    <property type="molecule type" value="Genomic_DNA"/>
</dbReference>
<accession>A0A821L4A3</accession>
<evidence type="ECO:0000313" key="1">
    <source>
        <dbReference type="EMBL" id="CAF4737089.1"/>
    </source>
</evidence>
<proteinExistence type="predicted"/>
<evidence type="ECO:0000313" key="2">
    <source>
        <dbReference type="EMBL" id="CAF4745184.1"/>
    </source>
</evidence>
<dbReference type="PANTHER" id="PTHR13800">
    <property type="entry name" value="TRANSIENT RECEPTOR POTENTIAL CATION CHANNEL, SUBFAMILY M, MEMBER 6"/>
    <property type="match status" value="1"/>
</dbReference>
<organism evidence="2 3">
    <name type="scientific">Rotaria magnacalcarata</name>
    <dbReference type="NCBI Taxonomy" id="392030"/>
    <lineage>
        <taxon>Eukaryota</taxon>
        <taxon>Metazoa</taxon>
        <taxon>Spiralia</taxon>
        <taxon>Gnathifera</taxon>
        <taxon>Rotifera</taxon>
        <taxon>Eurotatoria</taxon>
        <taxon>Bdelloidea</taxon>
        <taxon>Philodinida</taxon>
        <taxon>Philodinidae</taxon>
        <taxon>Rotaria</taxon>
    </lineage>
</organism>
<evidence type="ECO:0000313" key="3">
    <source>
        <dbReference type="Proteomes" id="UP000663866"/>
    </source>
</evidence>
<keyword evidence="3" id="KW-1185">Reference proteome</keyword>
<dbReference type="GO" id="GO:0005886">
    <property type="term" value="C:plasma membrane"/>
    <property type="evidence" value="ECO:0007669"/>
    <property type="project" value="TreeGrafter"/>
</dbReference>
<sequence length="47" mass="5713">MLMAQFTSTFMRLSRLSDQVWKFQRYHTILQYEQKPLLAPPLIIFSH</sequence>
<dbReference type="EMBL" id="CAJOBG010110039">
    <property type="protein sequence ID" value="CAF4737089.1"/>
    <property type="molecule type" value="Genomic_DNA"/>
</dbReference>